<dbReference type="SUPFAM" id="SSF48452">
    <property type="entry name" value="TPR-like"/>
    <property type="match status" value="1"/>
</dbReference>
<dbReference type="EMBL" id="CP012333">
    <property type="protein sequence ID" value="AKU94368.1"/>
    <property type="molecule type" value="Genomic_DNA"/>
</dbReference>
<dbReference type="Pfam" id="PF13428">
    <property type="entry name" value="TPR_14"/>
    <property type="match status" value="1"/>
</dbReference>
<dbReference type="InterPro" id="IPR011990">
    <property type="entry name" value="TPR-like_helical_dom_sf"/>
</dbReference>
<dbReference type="Pfam" id="PF13432">
    <property type="entry name" value="TPR_16"/>
    <property type="match status" value="1"/>
</dbReference>
<name>A0A0K1PLF9_9BACT</name>
<keyword evidence="4" id="KW-1185">Reference proteome</keyword>
<dbReference type="InterPro" id="IPR019734">
    <property type="entry name" value="TPR_rpt"/>
</dbReference>
<gene>
    <name evidence="3" type="ORF">AKJ09_01032</name>
</gene>
<dbReference type="SMART" id="SM00028">
    <property type="entry name" value="TPR"/>
    <property type="match status" value="3"/>
</dbReference>
<dbReference type="STRING" id="1391654.AKJ09_01032"/>
<dbReference type="AlphaFoldDB" id="A0A0K1PLF9"/>
<evidence type="ECO:0000313" key="3">
    <source>
        <dbReference type="EMBL" id="AKU94368.1"/>
    </source>
</evidence>
<reference evidence="3 4" key="1">
    <citation type="submission" date="2015-08" db="EMBL/GenBank/DDBJ databases">
        <authorList>
            <person name="Babu N.S."/>
            <person name="Beckwith C.J."/>
            <person name="Beseler K.G."/>
            <person name="Brison A."/>
            <person name="Carone J.V."/>
            <person name="Caskin T.P."/>
            <person name="Diamond M."/>
            <person name="Durham M.E."/>
            <person name="Foxe J.M."/>
            <person name="Go M."/>
            <person name="Henderson B.A."/>
            <person name="Jones I.B."/>
            <person name="McGettigan J.A."/>
            <person name="Micheletti S.J."/>
            <person name="Nasrallah M.E."/>
            <person name="Ortiz D."/>
            <person name="Piller C.R."/>
            <person name="Privatt S.R."/>
            <person name="Schneider S.L."/>
            <person name="Sharp S."/>
            <person name="Smith T.C."/>
            <person name="Stanton J.D."/>
            <person name="Ullery H.E."/>
            <person name="Wilson R.J."/>
            <person name="Serrano M.G."/>
            <person name="Buck G."/>
            <person name="Lee V."/>
            <person name="Wang Y."/>
            <person name="Carvalho R."/>
            <person name="Voegtly L."/>
            <person name="Shi R."/>
            <person name="Duckworth R."/>
            <person name="Johnson A."/>
            <person name="Loviza R."/>
            <person name="Walstead R."/>
            <person name="Shah Z."/>
            <person name="Kiflezghi M."/>
            <person name="Wade K."/>
            <person name="Ball S.L."/>
            <person name="Bradley K.W."/>
            <person name="Asai D.J."/>
            <person name="Bowman C.A."/>
            <person name="Russell D.A."/>
            <person name="Pope W.H."/>
            <person name="Jacobs-Sera D."/>
            <person name="Hendrix R.W."/>
            <person name="Hatfull G.F."/>
        </authorList>
    </citation>
    <scope>NUCLEOTIDE SEQUENCE [LARGE SCALE GENOMIC DNA]</scope>
    <source>
        <strain evidence="3 4">DSM 27648</strain>
    </source>
</reference>
<keyword evidence="2" id="KW-1133">Transmembrane helix</keyword>
<keyword evidence="2" id="KW-0812">Transmembrane</keyword>
<accession>A0A0K1PLF9</accession>
<evidence type="ECO:0000313" key="4">
    <source>
        <dbReference type="Proteomes" id="UP000064967"/>
    </source>
</evidence>
<dbReference type="Gene3D" id="1.25.40.10">
    <property type="entry name" value="Tetratricopeptide repeat domain"/>
    <property type="match status" value="1"/>
</dbReference>
<feature type="transmembrane region" description="Helical" evidence="2">
    <location>
        <begin position="6"/>
        <end position="32"/>
    </location>
</feature>
<dbReference type="Proteomes" id="UP000064967">
    <property type="component" value="Chromosome"/>
</dbReference>
<evidence type="ECO:0000256" key="2">
    <source>
        <dbReference type="SAM" id="Phobius"/>
    </source>
</evidence>
<sequence length="232" mass="26187">MGYFTYYLMSFALAYAVQNPAAAALALVFWLCRGFLPDPVVLFRALGRAHKLNGQLQLNPSNLVACRDLARVYLDLKRPRKAIALLEKARERMAESRRHPQGSRDDAEILYLLGLARAQAGELEGALDALVAAVTIAPDIGRGDPYMIAANVLVRLGRWEEAEDALDRYIDQNQSSIAVYVRLARVRKKRKDEAGAKEAIANAKTTWNVLPSFKRRHEWNWYLAALFAFLWL</sequence>
<protein>
    <submittedName>
        <fullName evidence="3">Uncharacterized protein</fullName>
    </submittedName>
</protein>
<proteinExistence type="predicted"/>
<feature type="repeat" description="TPR" evidence="1">
    <location>
        <begin position="107"/>
        <end position="140"/>
    </location>
</feature>
<organism evidence="3 4">
    <name type="scientific">Labilithrix luteola</name>
    <dbReference type="NCBI Taxonomy" id="1391654"/>
    <lineage>
        <taxon>Bacteria</taxon>
        <taxon>Pseudomonadati</taxon>
        <taxon>Myxococcota</taxon>
        <taxon>Polyangia</taxon>
        <taxon>Polyangiales</taxon>
        <taxon>Labilitrichaceae</taxon>
        <taxon>Labilithrix</taxon>
    </lineage>
</organism>
<keyword evidence="1" id="KW-0802">TPR repeat</keyword>
<dbReference type="KEGG" id="llu:AKJ09_01032"/>
<dbReference type="PROSITE" id="PS50005">
    <property type="entry name" value="TPR"/>
    <property type="match status" value="1"/>
</dbReference>
<keyword evidence="2" id="KW-0472">Membrane</keyword>
<evidence type="ECO:0000256" key="1">
    <source>
        <dbReference type="PROSITE-ProRule" id="PRU00339"/>
    </source>
</evidence>